<dbReference type="AlphaFoldDB" id="A0A699Z2G0"/>
<dbReference type="Gene3D" id="3.20.170.20">
    <property type="entry name" value="Protein of unknown function DUF952"/>
    <property type="match status" value="1"/>
</dbReference>
<sequence length="249" mass="25280">MLLDNKGGTTEASGGVRKAICLYMSGSGGARPQCSARGTGAGAGVHICRAPQQDSDTGRLGRMYHMTAKDLWESAVASQRPYFPPTYEQDGFIHLTSDPALLLTVANHFYTSSPHKDWVVLTLDPSRLTAKVVFEAAAPVGATPTFTTAPDAAPANPVAAAGSAGAAAGEQAAAQAPPPAIATTAGSTVEQAAAVVGGASSAAAGEQAESKPVLFPHLYGTIDYDAVIATVQMVRDKDSGAFLAIPGLA</sequence>
<evidence type="ECO:0000313" key="1">
    <source>
        <dbReference type="EMBL" id="GFH16737.1"/>
    </source>
</evidence>
<dbReference type="Pfam" id="PF06108">
    <property type="entry name" value="DUF952"/>
    <property type="match status" value="1"/>
</dbReference>
<keyword evidence="2" id="KW-1185">Reference proteome</keyword>
<proteinExistence type="predicted"/>
<name>A0A699Z2G0_HAELA</name>
<comment type="caution">
    <text evidence="1">The sequence shown here is derived from an EMBL/GenBank/DDBJ whole genome shotgun (WGS) entry which is preliminary data.</text>
</comment>
<evidence type="ECO:0000313" key="2">
    <source>
        <dbReference type="Proteomes" id="UP000485058"/>
    </source>
</evidence>
<organism evidence="1 2">
    <name type="scientific">Haematococcus lacustris</name>
    <name type="common">Green alga</name>
    <name type="synonym">Haematococcus pluvialis</name>
    <dbReference type="NCBI Taxonomy" id="44745"/>
    <lineage>
        <taxon>Eukaryota</taxon>
        <taxon>Viridiplantae</taxon>
        <taxon>Chlorophyta</taxon>
        <taxon>core chlorophytes</taxon>
        <taxon>Chlorophyceae</taxon>
        <taxon>CS clade</taxon>
        <taxon>Chlamydomonadales</taxon>
        <taxon>Haematococcaceae</taxon>
        <taxon>Haematococcus</taxon>
    </lineage>
</organism>
<dbReference type="Proteomes" id="UP000485058">
    <property type="component" value="Unassembled WGS sequence"/>
</dbReference>
<dbReference type="EMBL" id="BLLF01001044">
    <property type="protein sequence ID" value="GFH16737.1"/>
    <property type="molecule type" value="Genomic_DNA"/>
</dbReference>
<reference evidence="1 2" key="1">
    <citation type="submission" date="2020-02" db="EMBL/GenBank/DDBJ databases">
        <title>Draft genome sequence of Haematococcus lacustris strain NIES-144.</title>
        <authorList>
            <person name="Morimoto D."/>
            <person name="Nakagawa S."/>
            <person name="Yoshida T."/>
            <person name="Sawayama S."/>
        </authorList>
    </citation>
    <scope>NUCLEOTIDE SEQUENCE [LARGE SCALE GENOMIC DNA]</scope>
    <source>
        <strain evidence="1 2">NIES-144</strain>
    </source>
</reference>
<dbReference type="PANTHER" id="PTHR34129">
    <property type="entry name" value="BLR1139 PROTEIN"/>
    <property type="match status" value="1"/>
</dbReference>
<accession>A0A699Z2G0</accession>
<protein>
    <recommendedName>
        <fullName evidence="3">DUF952 domain-containing protein</fullName>
    </recommendedName>
</protein>
<evidence type="ECO:0008006" key="3">
    <source>
        <dbReference type="Google" id="ProtNLM"/>
    </source>
</evidence>
<dbReference type="SUPFAM" id="SSF56399">
    <property type="entry name" value="ADP-ribosylation"/>
    <property type="match status" value="1"/>
</dbReference>
<gene>
    <name evidence="1" type="ORF">HaLaN_13220</name>
</gene>
<dbReference type="InterPro" id="IPR009297">
    <property type="entry name" value="DUF952"/>
</dbReference>
<dbReference type="PANTHER" id="PTHR34129:SF1">
    <property type="entry name" value="DUF952 DOMAIN-CONTAINING PROTEIN"/>
    <property type="match status" value="1"/>
</dbReference>